<keyword evidence="2" id="KW-1133">Transmembrane helix</keyword>
<evidence type="ECO:0000313" key="3">
    <source>
        <dbReference type="EMBL" id="MBX14853.1"/>
    </source>
</evidence>
<keyword evidence="2" id="KW-0472">Membrane</keyword>
<dbReference type="InterPro" id="IPR032818">
    <property type="entry name" value="DedA-like"/>
</dbReference>
<dbReference type="PANTHER" id="PTHR30353:SF0">
    <property type="entry name" value="TRANSMEMBRANE PROTEIN"/>
    <property type="match status" value="1"/>
</dbReference>
<dbReference type="EMBL" id="GGEC01034369">
    <property type="protein sequence ID" value="MBX14853.1"/>
    <property type="molecule type" value="Transcribed_RNA"/>
</dbReference>
<evidence type="ECO:0000256" key="2">
    <source>
        <dbReference type="SAM" id="Phobius"/>
    </source>
</evidence>
<protein>
    <submittedName>
        <fullName evidence="3">Uncharacterized protein LOC105644392 isoform X2</fullName>
    </submittedName>
</protein>
<organism evidence="3">
    <name type="scientific">Rhizophora mucronata</name>
    <name type="common">Asiatic mangrove</name>
    <dbReference type="NCBI Taxonomy" id="61149"/>
    <lineage>
        <taxon>Eukaryota</taxon>
        <taxon>Viridiplantae</taxon>
        <taxon>Streptophyta</taxon>
        <taxon>Embryophyta</taxon>
        <taxon>Tracheophyta</taxon>
        <taxon>Spermatophyta</taxon>
        <taxon>Magnoliopsida</taxon>
        <taxon>eudicotyledons</taxon>
        <taxon>Gunneridae</taxon>
        <taxon>Pentapetalae</taxon>
        <taxon>rosids</taxon>
        <taxon>fabids</taxon>
        <taxon>Malpighiales</taxon>
        <taxon>Rhizophoraceae</taxon>
        <taxon>Rhizophora</taxon>
    </lineage>
</organism>
<name>A0A2P2LA65_RHIMU</name>
<dbReference type="AlphaFoldDB" id="A0A2P2LA65"/>
<feature type="transmembrane region" description="Helical" evidence="2">
    <location>
        <begin position="99"/>
        <end position="120"/>
    </location>
</feature>
<keyword evidence="2" id="KW-0812">Transmembrane</keyword>
<feature type="transmembrane region" description="Helical" evidence="2">
    <location>
        <begin position="169"/>
        <end position="192"/>
    </location>
</feature>
<accession>A0A2P2LA65</accession>
<dbReference type="PANTHER" id="PTHR30353">
    <property type="entry name" value="INNER MEMBRANE PROTEIN DEDA-RELATED"/>
    <property type="match status" value="1"/>
</dbReference>
<proteinExistence type="predicted"/>
<feature type="region of interest" description="Disordered" evidence="1">
    <location>
        <begin position="1"/>
        <end position="24"/>
    </location>
</feature>
<evidence type="ECO:0000256" key="1">
    <source>
        <dbReference type="SAM" id="MobiDB-lite"/>
    </source>
</evidence>
<sequence>MGLMSILTRGTSLNLPNPKPNNSLSRRTLKKRACTINVPTTSIFVSQVFKPSIFRIRSLQREDAGNYEAATDSLDVQHGSDDQACRDLKDKANAMGSPFLLILVLALGAAAIISVVSVTVKWRSSESFFGIQCLAESSQSSVKAAAPAGFTLKALGYRIVLPEYAPGWIYFWLLMAAGCGLFISEEALNIWVGINLSRMLSLDGTWSSFTESFSSHAPYVISTVVWVYWGVCISDMIPFYLGKLFRRSGATDDVCLKVCAVGYLQFHLI</sequence>
<feature type="compositionally biased region" description="Low complexity" evidence="1">
    <location>
        <begin position="12"/>
        <end position="24"/>
    </location>
</feature>
<reference evidence="3" key="1">
    <citation type="submission" date="2018-02" db="EMBL/GenBank/DDBJ databases">
        <title>Rhizophora mucronata_Transcriptome.</title>
        <authorList>
            <person name="Meera S.P."/>
            <person name="Sreeshan A."/>
            <person name="Augustine A."/>
        </authorList>
    </citation>
    <scope>NUCLEOTIDE SEQUENCE</scope>
    <source>
        <tissue evidence="3">Leaf</tissue>
    </source>
</reference>